<evidence type="ECO:0000256" key="1">
    <source>
        <dbReference type="SAM" id="SignalP"/>
    </source>
</evidence>
<feature type="signal peptide" evidence="1">
    <location>
        <begin position="1"/>
        <end position="18"/>
    </location>
</feature>
<gene>
    <name evidence="2" type="ORF">SAMN04489724_0573</name>
</gene>
<dbReference type="EMBL" id="FPBF01000001">
    <property type="protein sequence ID" value="SFT39597.1"/>
    <property type="molecule type" value="Genomic_DNA"/>
</dbReference>
<dbReference type="InterPro" id="IPR021314">
    <property type="entry name" value="DUF2911"/>
</dbReference>
<dbReference type="Pfam" id="PF11138">
    <property type="entry name" value="DUF2911"/>
    <property type="match status" value="1"/>
</dbReference>
<reference evidence="3" key="1">
    <citation type="submission" date="2016-10" db="EMBL/GenBank/DDBJ databases">
        <authorList>
            <person name="Varghese N."/>
            <person name="Submissions S."/>
        </authorList>
    </citation>
    <scope>NUCLEOTIDE SEQUENCE [LARGE SCALE GENOMIC DNA]</scope>
    <source>
        <strain evidence="3">DSM 23445</strain>
    </source>
</reference>
<proteinExistence type="predicted"/>
<organism evidence="2 3">
    <name type="scientific">Algoriphagus locisalis</name>
    <dbReference type="NCBI Taxonomy" id="305507"/>
    <lineage>
        <taxon>Bacteria</taxon>
        <taxon>Pseudomonadati</taxon>
        <taxon>Bacteroidota</taxon>
        <taxon>Cytophagia</taxon>
        <taxon>Cytophagales</taxon>
        <taxon>Cyclobacteriaceae</taxon>
        <taxon>Algoriphagus</taxon>
    </lineage>
</organism>
<keyword evidence="1" id="KW-0732">Signal</keyword>
<evidence type="ECO:0000313" key="3">
    <source>
        <dbReference type="Proteomes" id="UP000199673"/>
    </source>
</evidence>
<evidence type="ECO:0008006" key="4">
    <source>
        <dbReference type="Google" id="ProtNLM"/>
    </source>
</evidence>
<dbReference type="PROSITE" id="PS51257">
    <property type="entry name" value="PROKAR_LIPOPROTEIN"/>
    <property type="match status" value="1"/>
</dbReference>
<dbReference type="STRING" id="305507.SAMN04489724_0573"/>
<evidence type="ECO:0000313" key="2">
    <source>
        <dbReference type="EMBL" id="SFT39597.1"/>
    </source>
</evidence>
<dbReference type="AlphaFoldDB" id="A0A1I6XNB4"/>
<name>A0A1I6XNB4_9BACT</name>
<sequence length="191" mass="21243">MKTYQSILAAACIAVAFASCSEPKTAETSESKVAEETMEAAAETESRPSPLMVKEGQISGKAIKVQYGSPAVKERQLWGDLVPYNVVWRTGANEASYVDLAEDITVEGKTLAAGKYSLFTIPKESGPWTVIFNSEWDLEHGHFQYDEKNDVLRVEVEPVWEETSQESLSMEIENPGIVIRWEKLKLPISIN</sequence>
<protein>
    <recommendedName>
        <fullName evidence="4">DUF2911 domain-containing protein</fullName>
    </recommendedName>
</protein>
<dbReference type="OrthoDB" id="978542at2"/>
<accession>A0A1I6XNB4</accession>
<keyword evidence="3" id="KW-1185">Reference proteome</keyword>
<dbReference type="Proteomes" id="UP000199673">
    <property type="component" value="Unassembled WGS sequence"/>
</dbReference>
<feature type="chain" id="PRO_5011676957" description="DUF2911 domain-containing protein" evidence="1">
    <location>
        <begin position="19"/>
        <end position="191"/>
    </location>
</feature>
<dbReference type="RefSeq" id="WP_091691184.1">
    <property type="nucleotide sequence ID" value="NZ_FPBF01000001.1"/>
</dbReference>